<sequence length="274" mass="29079">MRTPTRRFHLARTASVFAAAGILAACAASADASAPTDPPGETPPPTTSGQPNPSSGIVTGTIVDAAGRPLAGVRVVADNTLFYDPNVTGTTDAQGRYKLDLSRIAATWHMTAQVTRTYNGQEYVFDLHPDTDASFSGLDGAVRNFDWRLTGKRPELTDGYYGGTVYAHIDIFHWPDGADARDIEFTFTPIGPLVDGSAARPLTLRAPDGSRIADVPVGKYTITARLAPQGKTARPLTIRLTTGGSFADAVTAVWPRDLTGRTGPIDLQVSAPDR</sequence>
<keyword evidence="3" id="KW-0614">Plasmid</keyword>
<dbReference type="Proteomes" id="UP000019151">
    <property type="component" value="Plasmid 2"/>
</dbReference>
<feature type="region of interest" description="Disordered" evidence="1">
    <location>
        <begin position="31"/>
        <end position="57"/>
    </location>
</feature>
<dbReference type="PROSITE" id="PS51318">
    <property type="entry name" value="TAT"/>
    <property type="match status" value="1"/>
</dbReference>
<dbReference type="InterPro" id="IPR006311">
    <property type="entry name" value="TAT_signal"/>
</dbReference>
<evidence type="ECO:0000256" key="1">
    <source>
        <dbReference type="SAM" id="MobiDB-lite"/>
    </source>
</evidence>
<dbReference type="AlphaFoldDB" id="W0RRV1"/>
<keyword evidence="2" id="KW-0732">Signal</keyword>
<dbReference type="RefSeq" id="WP_025414740.1">
    <property type="nucleotide sequence ID" value="NZ_CP007130.1"/>
</dbReference>
<evidence type="ECO:0000313" key="3">
    <source>
        <dbReference type="EMBL" id="AHG93436.1"/>
    </source>
</evidence>
<organism evidence="3 4">
    <name type="scientific">Gemmatirosa kalamazoonensis</name>
    <dbReference type="NCBI Taxonomy" id="861299"/>
    <lineage>
        <taxon>Bacteria</taxon>
        <taxon>Pseudomonadati</taxon>
        <taxon>Gemmatimonadota</taxon>
        <taxon>Gemmatimonadia</taxon>
        <taxon>Gemmatimonadales</taxon>
        <taxon>Gemmatimonadaceae</taxon>
        <taxon>Gemmatirosa</taxon>
    </lineage>
</organism>
<dbReference type="SUPFAM" id="SSF49464">
    <property type="entry name" value="Carboxypeptidase regulatory domain-like"/>
    <property type="match status" value="1"/>
</dbReference>
<dbReference type="PROSITE" id="PS51257">
    <property type="entry name" value="PROKAR_LIPOPROTEIN"/>
    <property type="match status" value="1"/>
</dbReference>
<dbReference type="OrthoDB" id="939978at2"/>
<dbReference type="KEGG" id="gba:J421_5901"/>
<keyword evidence="4" id="KW-1185">Reference proteome</keyword>
<gene>
    <name evidence="3" type="ORF">J421_5901</name>
</gene>
<feature type="signal peptide" evidence="2">
    <location>
        <begin position="1"/>
        <end position="30"/>
    </location>
</feature>
<protein>
    <recommendedName>
        <fullName evidence="5">Carboxypeptidase regulatory-like domain-containing protein</fullName>
    </recommendedName>
</protein>
<dbReference type="Gene3D" id="2.60.40.1120">
    <property type="entry name" value="Carboxypeptidase-like, regulatory domain"/>
    <property type="match status" value="1"/>
</dbReference>
<feature type="chain" id="PRO_5004795330" description="Carboxypeptidase regulatory-like domain-containing protein" evidence="2">
    <location>
        <begin position="31"/>
        <end position="274"/>
    </location>
</feature>
<geneLocation type="plasmid" evidence="3 4">
    <name>2</name>
</geneLocation>
<reference evidence="3 4" key="1">
    <citation type="journal article" date="2014" name="Genome Announc.">
        <title>Genome Sequence and Methylome of Soil Bacterium Gemmatirosa kalamazoonensis KBS708T, a Member of the Rarely Cultivated Gemmatimonadetes Phylum.</title>
        <authorList>
            <person name="Debruyn J.M."/>
            <person name="Radosevich M."/>
            <person name="Wommack K.E."/>
            <person name="Polson S.W."/>
            <person name="Hauser L.J."/>
            <person name="Fawaz M.N."/>
            <person name="Korlach J."/>
            <person name="Tsai Y.C."/>
        </authorList>
    </citation>
    <scope>NUCLEOTIDE SEQUENCE [LARGE SCALE GENOMIC DNA]</scope>
    <source>
        <strain evidence="3 4">KBS708</strain>
        <plasmid evidence="4">Plasmid 2</plasmid>
    </source>
</reference>
<dbReference type="EMBL" id="CP007130">
    <property type="protein sequence ID" value="AHG93436.1"/>
    <property type="molecule type" value="Genomic_DNA"/>
</dbReference>
<dbReference type="HOGENOM" id="CLU_082101_0_0_0"/>
<evidence type="ECO:0000256" key="2">
    <source>
        <dbReference type="SAM" id="SignalP"/>
    </source>
</evidence>
<name>W0RRV1_9BACT</name>
<evidence type="ECO:0008006" key="5">
    <source>
        <dbReference type="Google" id="ProtNLM"/>
    </source>
</evidence>
<accession>W0RRV1</accession>
<feature type="compositionally biased region" description="Polar residues" evidence="1">
    <location>
        <begin position="48"/>
        <end position="57"/>
    </location>
</feature>
<dbReference type="InterPro" id="IPR008969">
    <property type="entry name" value="CarboxyPept-like_regulatory"/>
</dbReference>
<dbReference type="eggNOG" id="ENOG502ZPE3">
    <property type="taxonomic scope" value="Bacteria"/>
</dbReference>
<dbReference type="InParanoid" id="W0RRV1"/>
<proteinExistence type="predicted"/>
<feature type="compositionally biased region" description="Pro residues" evidence="1">
    <location>
        <begin position="36"/>
        <end position="46"/>
    </location>
</feature>
<evidence type="ECO:0000313" key="4">
    <source>
        <dbReference type="Proteomes" id="UP000019151"/>
    </source>
</evidence>
<dbReference type="PATRIC" id="fig|861299.3.peg.5950"/>